<evidence type="ECO:0000256" key="1">
    <source>
        <dbReference type="ARBA" id="ARBA00001946"/>
    </source>
</evidence>
<dbReference type="EC" id="3.1.-.-" evidence="8"/>
<keyword evidence="2 8" id="KW-1277">Toxin-antitoxin system</keyword>
<dbReference type="InterPro" id="IPR050556">
    <property type="entry name" value="Type_II_TA_system_RNase"/>
</dbReference>
<dbReference type="Pfam" id="PF01850">
    <property type="entry name" value="PIN"/>
    <property type="match status" value="1"/>
</dbReference>
<evidence type="ECO:0000256" key="6">
    <source>
        <dbReference type="ARBA" id="ARBA00022842"/>
    </source>
</evidence>
<comment type="cofactor">
    <cofactor evidence="1 8">
        <name>Mg(2+)</name>
        <dbReference type="ChEBI" id="CHEBI:18420"/>
    </cofactor>
</comment>
<keyword evidence="11" id="KW-1185">Reference proteome</keyword>
<evidence type="ECO:0000256" key="5">
    <source>
        <dbReference type="ARBA" id="ARBA00022801"/>
    </source>
</evidence>
<accession>A0A549T111</accession>
<protein>
    <recommendedName>
        <fullName evidence="8">Ribonuclease VapC</fullName>
        <shortName evidence="8">RNase VapC</shortName>
        <ecNumber evidence="8">3.1.-.-</ecNumber>
    </recommendedName>
    <alternativeName>
        <fullName evidence="8">Toxin VapC</fullName>
    </alternativeName>
</protein>
<feature type="binding site" evidence="8">
    <location>
        <position position="5"/>
    </location>
    <ligand>
        <name>Mg(2+)</name>
        <dbReference type="ChEBI" id="CHEBI:18420"/>
    </ligand>
</feature>
<dbReference type="Proteomes" id="UP000316801">
    <property type="component" value="Unassembled WGS sequence"/>
</dbReference>
<dbReference type="GO" id="GO:0016787">
    <property type="term" value="F:hydrolase activity"/>
    <property type="evidence" value="ECO:0007669"/>
    <property type="project" value="UniProtKB-KW"/>
</dbReference>
<evidence type="ECO:0000256" key="2">
    <source>
        <dbReference type="ARBA" id="ARBA00022649"/>
    </source>
</evidence>
<dbReference type="InterPro" id="IPR029060">
    <property type="entry name" value="PIN-like_dom_sf"/>
</dbReference>
<keyword evidence="6 8" id="KW-0460">Magnesium</keyword>
<name>A0A549T111_9HYPH</name>
<dbReference type="AlphaFoldDB" id="A0A549T111"/>
<feature type="domain" description="PIN" evidence="9">
    <location>
        <begin position="2"/>
        <end position="124"/>
    </location>
</feature>
<keyword evidence="3 8" id="KW-0540">Nuclease</keyword>
<gene>
    <name evidence="8" type="primary">vapC</name>
    <name evidence="10" type="ORF">FNA46_19785</name>
</gene>
<dbReference type="GO" id="GO:0000287">
    <property type="term" value="F:magnesium ion binding"/>
    <property type="evidence" value="ECO:0007669"/>
    <property type="project" value="UniProtKB-UniRule"/>
</dbReference>
<dbReference type="PANTHER" id="PTHR33653:SF1">
    <property type="entry name" value="RIBONUCLEASE VAPC2"/>
    <property type="match status" value="1"/>
</dbReference>
<evidence type="ECO:0000256" key="4">
    <source>
        <dbReference type="ARBA" id="ARBA00022723"/>
    </source>
</evidence>
<dbReference type="PANTHER" id="PTHR33653">
    <property type="entry name" value="RIBONUCLEASE VAPC2"/>
    <property type="match status" value="1"/>
</dbReference>
<dbReference type="InterPro" id="IPR022907">
    <property type="entry name" value="VapC_family"/>
</dbReference>
<dbReference type="InterPro" id="IPR002716">
    <property type="entry name" value="PIN_dom"/>
</dbReference>
<dbReference type="SUPFAM" id="SSF88723">
    <property type="entry name" value="PIN domain-like"/>
    <property type="match status" value="1"/>
</dbReference>
<comment type="similarity">
    <text evidence="7 8">Belongs to the PINc/VapC protein family.</text>
</comment>
<evidence type="ECO:0000256" key="8">
    <source>
        <dbReference type="HAMAP-Rule" id="MF_00265"/>
    </source>
</evidence>
<keyword evidence="4 8" id="KW-0479">Metal-binding</keyword>
<evidence type="ECO:0000313" key="10">
    <source>
        <dbReference type="EMBL" id="TRL35563.1"/>
    </source>
</evidence>
<proteinExistence type="inferred from homology"/>
<dbReference type="Gene3D" id="3.40.50.1010">
    <property type="entry name" value="5'-nuclease"/>
    <property type="match status" value="1"/>
</dbReference>
<dbReference type="RefSeq" id="WP_143126934.1">
    <property type="nucleotide sequence ID" value="NZ_VJMG01000064.1"/>
</dbReference>
<keyword evidence="8" id="KW-0800">Toxin</keyword>
<dbReference type="GO" id="GO:0004540">
    <property type="term" value="F:RNA nuclease activity"/>
    <property type="evidence" value="ECO:0007669"/>
    <property type="project" value="InterPro"/>
</dbReference>
<evidence type="ECO:0000256" key="7">
    <source>
        <dbReference type="ARBA" id="ARBA00038093"/>
    </source>
</evidence>
<dbReference type="CDD" id="cd09871">
    <property type="entry name" value="PIN_MtVapC28-VapC30-like"/>
    <property type="match status" value="1"/>
</dbReference>
<evidence type="ECO:0000259" key="9">
    <source>
        <dbReference type="Pfam" id="PF01850"/>
    </source>
</evidence>
<comment type="caution">
    <text evidence="10">The sequence shown here is derived from an EMBL/GenBank/DDBJ whole genome shotgun (WGS) entry which is preliminary data.</text>
</comment>
<dbReference type="EMBL" id="VJMG01000064">
    <property type="protein sequence ID" value="TRL35563.1"/>
    <property type="molecule type" value="Genomic_DNA"/>
</dbReference>
<dbReference type="HAMAP" id="MF_00265">
    <property type="entry name" value="VapC_Nob1"/>
    <property type="match status" value="1"/>
</dbReference>
<evidence type="ECO:0000313" key="11">
    <source>
        <dbReference type="Proteomes" id="UP000316801"/>
    </source>
</evidence>
<organism evidence="10 11">
    <name type="scientific">Rhizobium straminoryzae</name>
    <dbReference type="NCBI Taxonomy" id="1387186"/>
    <lineage>
        <taxon>Bacteria</taxon>
        <taxon>Pseudomonadati</taxon>
        <taxon>Pseudomonadota</taxon>
        <taxon>Alphaproteobacteria</taxon>
        <taxon>Hyphomicrobiales</taxon>
        <taxon>Rhizobiaceae</taxon>
        <taxon>Rhizobium/Agrobacterium group</taxon>
        <taxon>Rhizobium</taxon>
    </lineage>
</organism>
<keyword evidence="5 8" id="KW-0378">Hydrolase</keyword>
<feature type="binding site" evidence="8">
    <location>
        <position position="99"/>
    </location>
    <ligand>
        <name>Mg(2+)</name>
        <dbReference type="ChEBI" id="CHEBI:18420"/>
    </ligand>
</feature>
<dbReference type="GO" id="GO:0090729">
    <property type="term" value="F:toxin activity"/>
    <property type="evidence" value="ECO:0007669"/>
    <property type="project" value="UniProtKB-KW"/>
</dbReference>
<comment type="function">
    <text evidence="8">Toxic component of a toxin-antitoxin (TA) system. An RNase.</text>
</comment>
<sequence length="134" mass="14514">MIAVDTSVIIAISMKEPEAETFRTLMGREPVIIGWPTLLEVRMVLSGKGFVSAARIVGQLATTVNVTTVAFDEKHYRAAEDAFERFGRGRHPAALNMGDCFSYAVAAIAKAPLLFKGPDFGQTDLKLHPASSMT</sequence>
<evidence type="ECO:0000256" key="3">
    <source>
        <dbReference type="ARBA" id="ARBA00022722"/>
    </source>
</evidence>
<reference evidence="10 11" key="1">
    <citation type="submission" date="2019-07" db="EMBL/GenBank/DDBJ databases">
        <title>Ln-dependent methylotrophs.</title>
        <authorList>
            <person name="Tani A."/>
        </authorList>
    </citation>
    <scope>NUCLEOTIDE SEQUENCE [LARGE SCALE GENOMIC DNA]</scope>
    <source>
        <strain evidence="10 11">SM12</strain>
    </source>
</reference>